<dbReference type="Pfam" id="PF00462">
    <property type="entry name" value="Glutaredoxin"/>
    <property type="match status" value="1"/>
</dbReference>
<protein>
    <submittedName>
        <fullName evidence="2">Glutaredoxin</fullName>
    </submittedName>
</protein>
<name>A0A1W1XMX0_9NEIS</name>
<dbReference type="PROSITE" id="PS51354">
    <property type="entry name" value="GLUTAREDOXIN_2"/>
    <property type="match status" value="1"/>
</dbReference>
<dbReference type="STRING" id="1121001.SAMN02745857_02135"/>
<evidence type="ECO:0000259" key="1">
    <source>
        <dbReference type="Pfam" id="PF00462"/>
    </source>
</evidence>
<reference evidence="2 3" key="1">
    <citation type="submission" date="2017-04" db="EMBL/GenBank/DDBJ databases">
        <authorList>
            <person name="Afonso C.L."/>
            <person name="Miller P.J."/>
            <person name="Scott M.A."/>
            <person name="Spackman E."/>
            <person name="Goraichik I."/>
            <person name="Dimitrov K.M."/>
            <person name="Suarez D.L."/>
            <person name="Swayne D.E."/>
        </authorList>
    </citation>
    <scope>NUCLEOTIDE SEQUENCE [LARGE SCALE GENOMIC DNA]</scope>
    <source>
        <strain evidence="2 3">DSM 23236</strain>
    </source>
</reference>
<dbReference type="GO" id="GO:0045454">
    <property type="term" value="P:cell redox homeostasis"/>
    <property type="evidence" value="ECO:0007669"/>
    <property type="project" value="TreeGrafter"/>
</dbReference>
<dbReference type="PANTHER" id="PTHR34386:SF1">
    <property type="entry name" value="GLUTAREDOXIN-LIKE PROTEIN NRDH"/>
    <property type="match status" value="1"/>
</dbReference>
<evidence type="ECO:0000313" key="2">
    <source>
        <dbReference type="EMBL" id="SMC25339.1"/>
    </source>
</evidence>
<dbReference type="Proteomes" id="UP000192761">
    <property type="component" value="Unassembled WGS sequence"/>
</dbReference>
<evidence type="ECO:0000313" key="3">
    <source>
        <dbReference type="Proteomes" id="UP000192761"/>
    </source>
</evidence>
<dbReference type="InterPro" id="IPR002109">
    <property type="entry name" value="Glutaredoxin"/>
</dbReference>
<gene>
    <name evidence="2" type="ORF">SAMN02745857_02135</name>
</gene>
<proteinExistence type="predicted"/>
<dbReference type="EMBL" id="FWXD01000011">
    <property type="protein sequence ID" value="SMC25339.1"/>
    <property type="molecule type" value="Genomic_DNA"/>
</dbReference>
<dbReference type="AlphaFoldDB" id="A0A1W1XMX0"/>
<dbReference type="CDD" id="cd02976">
    <property type="entry name" value="NrdH"/>
    <property type="match status" value="1"/>
</dbReference>
<dbReference type="GO" id="GO:0009055">
    <property type="term" value="F:electron transfer activity"/>
    <property type="evidence" value="ECO:0007669"/>
    <property type="project" value="TreeGrafter"/>
</dbReference>
<dbReference type="Gene3D" id="3.40.30.10">
    <property type="entry name" value="Glutaredoxin"/>
    <property type="match status" value="1"/>
</dbReference>
<keyword evidence="3" id="KW-1185">Reference proteome</keyword>
<dbReference type="RefSeq" id="WP_176216883.1">
    <property type="nucleotide sequence ID" value="NZ_FWXD01000011.1"/>
</dbReference>
<accession>A0A1W1XMX0</accession>
<feature type="domain" description="Glutaredoxin" evidence="1">
    <location>
        <begin position="48"/>
        <end position="104"/>
    </location>
</feature>
<organism evidence="2 3">
    <name type="scientific">Andreprevotia lacus DSM 23236</name>
    <dbReference type="NCBI Taxonomy" id="1121001"/>
    <lineage>
        <taxon>Bacteria</taxon>
        <taxon>Pseudomonadati</taxon>
        <taxon>Pseudomonadota</taxon>
        <taxon>Betaproteobacteria</taxon>
        <taxon>Neisseriales</taxon>
        <taxon>Chitinibacteraceae</taxon>
        <taxon>Andreprevotia</taxon>
    </lineage>
</organism>
<sequence>MNGTLRAALGIGLILLVALLGGVLTRQQGAGGYESGDYRSYYSDSVRVVLYGTDWCQYCARARAYFNAKGVAWHDLDVEKQPAAAQQFERLGGTGYPVVLIGNRKISGFDPIEYDAALAALQAPQAAN</sequence>
<dbReference type="InterPro" id="IPR036249">
    <property type="entry name" value="Thioredoxin-like_sf"/>
</dbReference>
<dbReference type="PANTHER" id="PTHR34386">
    <property type="entry name" value="GLUTAREDOXIN"/>
    <property type="match status" value="1"/>
</dbReference>
<dbReference type="SUPFAM" id="SSF52833">
    <property type="entry name" value="Thioredoxin-like"/>
    <property type="match status" value="1"/>
</dbReference>
<dbReference type="InterPro" id="IPR051548">
    <property type="entry name" value="Grx-like_ET"/>
</dbReference>